<name>A0A844FFI3_9FIRM</name>
<dbReference type="Pfam" id="PF04107">
    <property type="entry name" value="GCS2"/>
    <property type="match status" value="1"/>
</dbReference>
<dbReference type="InterPro" id="IPR035434">
    <property type="entry name" value="GCL_bact_plant"/>
</dbReference>
<reference evidence="7 8" key="1">
    <citation type="submission" date="2019-08" db="EMBL/GenBank/DDBJ databases">
        <title>In-depth cultivation of the pig gut microbiome towards novel bacterial diversity and tailored functional studies.</title>
        <authorList>
            <person name="Wylensek D."/>
            <person name="Hitch T.C.A."/>
            <person name="Clavel T."/>
        </authorList>
    </citation>
    <scope>NUCLEOTIDE SEQUENCE [LARGE SCALE GENOMIC DNA]</scope>
    <source>
        <strain evidence="7 8">Med78-601-WT-4W-RMD-3</strain>
    </source>
</reference>
<evidence type="ECO:0000313" key="6">
    <source>
        <dbReference type="EMBL" id="MCG4564328.1"/>
    </source>
</evidence>
<accession>A0A844FFI3</accession>
<dbReference type="EMBL" id="JAKNID010000005">
    <property type="protein sequence ID" value="MCG4564328.1"/>
    <property type="molecule type" value="Genomic_DNA"/>
</dbReference>
<dbReference type="GO" id="GO:0005524">
    <property type="term" value="F:ATP binding"/>
    <property type="evidence" value="ECO:0007669"/>
    <property type="project" value="UniProtKB-UniRule"/>
</dbReference>
<dbReference type="EMBL" id="VULR01000003">
    <property type="protein sequence ID" value="MSS42749.1"/>
    <property type="molecule type" value="Genomic_DNA"/>
</dbReference>
<reference evidence="6" key="2">
    <citation type="submission" date="2022-01" db="EMBL/GenBank/DDBJ databases">
        <title>Collection of gut derived symbiotic bacterial strains cultured from healthy donors.</title>
        <authorList>
            <person name="Lin H."/>
            <person name="Kohout C."/>
            <person name="Waligurski E."/>
            <person name="Pamer E.G."/>
        </authorList>
    </citation>
    <scope>NUCLEOTIDE SEQUENCE</scope>
    <source>
        <strain evidence="6">MSK.14.39</strain>
    </source>
</reference>
<dbReference type="OrthoDB" id="9780152at2"/>
<dbReference type="GO" id="GO:0006750">
    <property type="term" value="P:glutathione biosynthetic process"/>
    <property type="evidence" value="ECO:0007669"/>
    <property type="project" value="UniProtKB-UniRule"/>
</dbReference>
<keyword evidence="3 5" id="KW-0067">ATP-binding</keyword>
<comment type="similarity">
    <text evidence="5">Belongs to the glutamate--cysteine ligase type 2 family. EgtA subfamily.</text>
</comment>
<proteinExistence type="inferred from homology"/>
<gene>
    <name evidence="7" type="ORF">FYJ27_03250</name>
    <name evidence="6" type="ORF">L0P62_02595</name>
</gene>
<evidence type="ECO:0000256" key="3">
    <source>
        <dbReference type="ARBA" id="ARBA00022840"/>
    </source>
</evidence>
<dbReference type="Proteomes" id="UP000462760">
    <property type="component" value="Unassembled WGS sequence"/>
</dbReference>
<dbReference type="PANTHER" id="PTHR34378">
    <property type="entry name" value="GLUTAMATE--CYSTEINE LIGASE, CHLOROPLASTIC"/>
    <property type="match status" value="1"/>
</dbReference>
<dbReference type="PIRSF" id="PIRSF017901">
    <property type="entry name" value="GCL"/>
    <property type="match status" value="1"/>
</dbReference>
<dbReference type="SUPFAM" id="SSF55931">
    <property type="entry name" value="Glutamine synthetase/guanido kinase"/>
    <property type="match status" value="1"/>
</dbReference>
<evidence type="ECO:0000256" key="5">
    <source>
        <dbReference type="PIRNR" id="PIRNR017901"/>
    </source>
</evidence>
<dbReference type="EC" id="6.3.2.2" evidence="5"/>
<evidence type="ECO:0000256" key="2">
    <source>
        <dbReference type="ARBA" id="ARBA00022741"/>
    </source>
</evidence>
<dbReference type="InterPro" id="IPR014746">
    <property type="entry name" value="Gln_synth/guanido_kin_cat_dom"/>
</dbReference>
<keyword evidence="1 5" id="KW-0436">Ligase</keyword>
<evidence type="ECO:0000256" key="1">
    <source>
        <dbReference type="ARBA" id="ARBA00022598"/>
    </source>
</evidence>
<dbReference type="PANTHER" id="PTHR34378:SF1">
    <property type="entry name" value="GLUTAMATE--CYSTEINE LIGASE, CHLOROPLASTIC"/>
    <property type="match status" value="1"/>
</dbReference>
<organism evidence="7 8">
    <name type="scientific">Anaerosalibacter bizertensis</name>
    <dbReference type="NCBI Taxonomy" id="932217"/>
    <lineage>
        <taxon>Bacteria</taxon>
        <taxon>Bacillati</taxon>
        <taxon>Bacillota</taxon>
        <taxon>Tissierellia</taxon>
        <taxon>Tissierellales</taxon>
        <taxon>Sporanaerobacteraceae</taxon>
        <taxon>Anaerosalibacter</taxon>
    </lineage>
</organism>
<comment type="catalytic activity">
    <reaction evidence="4 5">
        <text>L-cysteine + L-glutamate + ATP = gamma-L-glutamyl-L-cysteine + ADP + phosphate + H(+)</text>
        <dbReference type="Rhea" id="RHEA:13285"/>
        <dbReference type="ChEBI" id="CHEBI:15378"/>
        <dbReference type="ChEBI" id="CHEBI:29985"/>
        <dbReference type="ChEBI" id="CHEBI:30616"/>
        <dbReference type="ChEBI" id="CHEBI:35235"/>
        <dbReference type="ChEBI" id="CHEBI:43474"/>
        <dbReference type="ChEBI" id="CHEBI:58173"/>
        <dbReference type="ChEBI" id="CHEBI:456216"/>
        <dbReference type="EC" id="6.3.2.2"/>
    </reaction>
</comment>
<dbReference type="AlphaFoldDB" id="A0A844FFI3"/>
<comment type="function">
    <text evidence="5">Catalyzes the synthesis of gamma-glutamylcysteine (gamma-GC).</text>
</comment>
<dbReference type="Gene3D" id="3.30.590.20">
    <property type="match status" value="1"/>
</dbReference>
<evidence type="ECO:0000313" key="9">
    <source>
        <dbReference type="Proteomes" id="UP001108123"/>
    </source>
</evidence>
<sequence length="434" mass="50992">MDYIKQVKEIEKYFKDNEKEEKDFKIGVEFEHFIIDKDSLKTISYYGDNGVEETLEELVSKGWKDTYEGKYLLGLNKNGTTITLEPGSQFELSIGARKDIKEIEKEYFNVLNEIVPILERKNQALITIGYQPETKISDIKILPKQRYAYMYEYFKKRGAFAHNMMKGTASLQVSFDYKSEEDYIRKFKLANIISPVIYAIFDNAFYFEGETWNKRNLRTHIWENCDSDRCGIVDIALDKDFGYKKYAEYILNRPPIFIDDGEELYYTGNKPYKEIFNIDDYSIEELEHVLTMFFPDVRTKKYVEVRMMDSVPYPLNFSAIALLKGILYDEKNINNIYNYIGDIDILDTNKAKGDIIEKGLDGKLKDKTIYEIAKYIIEIAKSGLNEEEREYIIPLEKMISEKKTPYDITRDKDSISKKEALDWCIVNNLVNIEK</sequence>
<dbReference type="InterPro" id="IPR006336">
    <property type="entry name" value="GCS2"/>
</dbReference>
<dbReference type="Proteomes" id="UP001108123">
    <property type="component" value="Unassembled WGS sequence"/>
</dbReference>
<keyword evidence="9" id="KW-1185">Reference proteome</keyword>
<evidence type="ECO:0000313" key="7">
    <source>
        <dbReference type="EMBL" id="MSS42749.1"/>
    </source>
</evidence>
<evidence type="ECO:0000313" key="8">
    <source>
        <dbReference type="Proteomes" id="UP000462760"/>
    </source>
</evidence>
<dbReference type="GO" id="GO:0004357">
    <property type="term" value="F:glutamate-cysteine ligase activity"/>
    <property type="evidence" value="ECO:0007669"/>
    <property type="project" value="UniProtKB-UniRule"/>
</dbReference>
<comment type="caution">
    <text evidence="7">The sequence shown here is derived from an EMBL/GenBank/DDBJ whole genome shotgun (WGS) entry which is preliminary data.</text>
</comment>
<dbReference type="RefSeq" id="WP_154483081.1">
    <property type="nucleotide sequence ID" value="NZ_JAKNID010000005.1"/>
</dbReference>
<keyword evidence="2 5" id="KW-0547">Nucleotide-binding</keyword>
<protein>
    <recommendedName>
        <fullName evidence="5">Glutamate--cysteine ligase</fullName>
        <ecNumber evidence="5">6.3.2.2</ecNumber>
    </recommendedName>
</protein>
<evidence type="ECO:0000256" key="4">
    <source>
        <dbReference type="ARBA" id="ARBA00048819"/>
    </source>
</evidence>